<organism evidence="2 3">
    <name type="scientific">Posidoniimonas corsicana</name>
    <dbReference type="NCBI Taxonomy" id="1938618"/>
    <lineage>
        <taxon>Bacteria</taxon>
        <taxon>Pseudomonadati</taxon>
        <taxon>Planctomycetota</taxon>
        <taxon>Planctomycetia</taxon>
        <taxon>Pirellulales</taxon>
        <taxon>Lacipirellulaceae</taxon>
        <taxon>Posidoniimonas</taxon>
    </lineage>
</organism>
<comment type="caution">
    <text evidence="2">The sequence shown here is derived from an EMBL/GenBank/DDBJ whole genome shotgun (WGS) entry which is preliminary data.</text>
</comment>
<feature type="coiled-coil region" evidence="1">
    <location>
        <begin position="43"/>
        <end position="74"/>
    </location>
</feature>
<dbReference type="RefSeq" id="WP_197531246.1">
    <property type="nucleotide sequence ID" value="NZ_SIHJ01000001.1"/>
</dbReference>
<evidence type="ECO:0000313" key="2">
    <source>
        <dbReference type="EMBL" id="TWT36663.1"/>
    </source>
</evidence>
<keyword evidence="1" id="KW-0175">Coiled coil</keyword>
<dbReference type="SUPFAM" id="SSF141571">
    <property type="entry name" value="Pentapeptide repeat-like"/>
    <property type="match status" value="1"/>
</dbReference>
<dbReference type="InterPro" id="IPR051082">
    <property type="entry name" value="Pentapeptide-BTB/POZ_domain"/>
</dbReference>
<reference evidence="2 3" key="1">
    <citation type="submission" date="2019-02" db="EMBL/GenBank/DDBJ databases">
        <title>Deep-cultivation of Planctomycetes and their phenomic and genomic characterization uncovers novel biology.</title>
        <authorList>
            <person name="Wiegand S."/>
            <person name="Jogler M."/>
            <person name="Boedeker C."/>
            <person name="Pinto D."/>
            <person name="Vollmers J."/>
            <person name="Rivas-Marin E."/>
            <person name="Kohn T."/>
            <person name="Peeters S.H."/>
            <person name="Heuer A."/>
            <person name="Rast P."/>
            <person name="Oberbeckmann S."/>
            <person name="Bunk B."/>
            <person name="Jeske O."/>
            <person name="Meyerdierks A."/>
            <person name="Storesund J.E."/>
            <person name="Kallscheuer N."/>
            <person name="Luecker S."/>
            <person name="Lage O.M."/>
            <person name="Pohl T."/>
            <person name="Merkel B.J."/>
            <person name="Hornburger P."/>
            <person name="Mueller R.-W."/>
            <person name="Bruemmer F."/>
            <person name="Labrenz M."/>
            <person name="Spormann A.M."/>
            <person name="Op Den Camp H."/>
            <person name="Overmann J."/>
            <person name="Amann R."/>
            <person name="Jetten M.S.M."/>
            <person name="Mascher T."/>
            <person name="Medema M.H."/>
            <person name="Devos D.P."/>
            <person name="Kaster A.-K."/>
            <person name="Ovreas L."/>
            <person name="Rohde M."/>
            <person name="Galperin M.Y."/>
            <person name="Jogler C."/>
        </authorList>
    </citation>
    <scope>NUCLEOTIDE SEQUENCE [LARGE SCALE GENOMIC DNA]</scope>
    <source>
        <strain evidence="2 3">KOR34</strain>
    </source>
</reference>
<accession>A0A5C5VF43</accession>
<evidence type="ECO:0000313" key="3">
    <source>
        <dbReference type="Proteomes" id="UP000316714"/>
    </source>
</evidence>
<evidence type="ECO:0000256" key="1">
    <source>
        <dbReference type="SAM" id="Coils"/>
    </source>
</evidence>
<dbReference type="Proteomes" id="UP000316714">
    <property type="component" value="Unassembled WGS sequence"/>
</dbReference>
<dbReference type="AlphaFoldDB" id="A0A5C5VF43"/>
<dbReference type="PANTHER" id="PTHR14136:SF17">
    <property type="entry name" value="BTB_POZ DOMAIN-CONTAINING PROTEIN KCTD9"/>
    <property type="match status" value="1"/>
</dbReference>
<dbReference type="InterPro" id="IPR001646">
    <property type="entry name" value="5peptide_repeat"/>
</dbReference>
<gene>
    <name evidence="2" type="ORF">KOR34_16020</name>
</gene>
<protein>
    <submittedName>
        <fullName evidence="2">Pentapeptide repeats (8 copies)</fullName>
    </submittedName>
</protein>
<keyword evidence="3" id="KW-1185">Reference proteome</keyword>
<name>A0A5C5VF43_9BACT</name>
<dbReference type="EMBL" id="SIHJ01000001">
    <property type="protein sequence ID" value="TWT36663.1"/>
    <property type="molecule type" value="Genomic_DNA"/>
</dbReference>
<dbReference type="Pfam" id="PF13576">
    <property type="entry name" value="Pentapeptide_3"/>
    <property type="match status" value="1"/>
</dbReference>
<proteinExistence type="predicted"/>
<dbReference type="PANTHER" id="PTHR14136">
    <property type="entry name" value="BTB_POZ DOMAIN-CONTAINING PROTEIN KCTD9"/>
    <property type="match status" value="1"/>
</dbReference>
<dbReference type="Gene3D" id="2.160.20.80">
    <property type="entry name" value="E3 ubiquitin-protein ligase SopA"/>
    <property type="match status" value="1"/>
</dbReference>
<sequence>MTAPSSEPKKRWRFSLRSTLTGLLLVALLLGWRASLLREKSNAAKLMRENAHLRGELQNKVDRLEVQLDAYRDLREQSHPLSIDTRSLRGMQITSSGNIFQAAFICGFDLSGAQLTGGGSAFQLAHFDESNLAGATLAGGGGSFQEASFENADLTNATLTGGSASFQGASFSRANLTGARINVSATSAFQQVNLTAAQCQGADLSALDSQSLASCYFDDPPTYDGQTRFPAGFNPREQGWELVE</sequence>